<keyword evidence="8 11" id="KW-0520">NAD</keyword>
<name>A0A2T5HCJ4_9RHOB</name>
<dbReference type="GO" id="GO:0045271">
    <property type="term" value="C:respiratory chain complex I"/>
    <property type="evidence" value="ECO:0007669"/>
    <property type="project" value="TreeGrafter"/>
</dbReference>
<evidence type="ECO:0000256" key="8">
    <source>
        <dbReference type="ARBA" id="ARBA00023027"/>
    </source>
</evidence>
<comment type="caution">
    <text evidence="13">The sequence shown here is derived from an EMBL/GenBank/DDBJ whole genome shotgun (WGS) entry which is preliminary data.</text>
</comment>
<comment type="similarity">
    <text evidence="1 11">Belongs to the complex I 20 kDa subunit family.</text>
</comment>
<evidence type="ECO:0000256" key="9">
    <source>
        <dbReference type="ARBA" id="ARBA00023075"/>
    </source>
</evidence>
<dbReference type="PANTHER" id="PTHR11995:SF14">
    <property type="entry name" value="NADH DEHYDROGENASE [UBIQUINONE] IRON-SULFUR PROTEIN 7, MITOCHONDRIAL"/>
    <property type="match status" value="1"/>
</dbReference>
<sequence>MKDVDDKFRKTDTEVPLREELRPRKVTTPDGQEIDIDPLRDYFCEAKPKVHPKAYSKIVEDFYNWARANSLWILGFGTGCGAIEMRPLMTPRFDAYRYGIQWRPTPRQANLLVISGYLSVKTLKRAIRAYEQMPQPKYVMGLGSCTINGGMYWDSYNTIKRLDDYLPVDMYVAGCMPRPEALLHGFMELKRVIREGKGEGANKYAENFDQYKANQKAVIKDWDMPDYNW</sequence>
<dbReference type="GO" id="GO:0046872">
    <property type="term" value="F:metal ion binding"/>
    <property type="evidence" value="ECO:0007669"/>
    <property type="project" value="UniProtKB-KW"/>
</dbReference>
<dbReference type="NCBIfam" id="TIGR01957">
    <property type="entry name" value="nuoB_fam"/>
    <property type="match status" value="1"/>
</dbReference>
<evidence type="ECO:0000313" key="14">
    <source>
        <dbReference type="Proteomes" id="UP000244077"/>
    </source>
</evidence>
<evidence type="ECO:0000259" key="12">
    <source>
        <dbReference type="Pfam" id="PF01058"/>
    </source>
</evidence>
<dbReference type="NCBIfam" id="NF005012">
    <property type="entry name" value="PRK06411.1"/>
    <property type="match status" value="1"/>
</dbReference>
<evidence type="ECO:0000256" key="11">
    <source>
        <dbReference type="RuleBase" id="RU004464"/>
    </source>
</evidence>
<dbReference type="OrthoDB" id="9786737at2"/>
<evidence type="ECO:0000256" key="2">
    <source>
        <dbReference type="ARBA" id="ARBA00022475"/>
    </source>
</evidence>
<proteinExistence type="inferred from homology"/>
<evidence type="ECO:0000256" key="3">
    <source>
        <dbReference type="ARBA" id="ARBA00022485"/>
    </source>
</evidence>
<dbReference type="InterPro" id="IPR006138">
    <property type="entry name" value="NADH_UQ_OxRdtase_20Kd_su"/>
</dbReference>
<dbReference type="SUPFAM" id="SSF56770">
    <property type="entry name" value="HydA/Nqo6-like"/>
    <property type="match status" value="1"/>
</dbReference>
<keyword evidence="5 11" id="KW-0479">Metal-binding</keyword>
<protein>
    <submittedName>
        <fullName evidence="13">NADH-quinone oxidoreductase subunit B</fullName>
    </submittedName>
</protein>
<keyword evidence="2" id="KW-1003">Cell membrane</keyword>
<dbReference type="Pfam" id="PF01058">
    <property type="entry name" value="Oxidored_q6"/>
    <property type="match status" value="1"/>
</dbReference>
<dbReference type="RefSeq" id="WP_107817315.1">
    <property type="nucleotide sequence ID" value="NZ_QAOH01000012.1"/>
</dbReference>
<evidence type="ECO:0000256" key="6">
    <source>
        <dbReference type="ARBA" id="ARBA00023004"/>
    </source>
</evidence>
<dbReference type="GO" id="GO:0051539">
    <property type="term" value="F:4 iron, 4 sulfur cluster binding"/>
    <property type="evidence" value="ECO:0007669"/>
    <property type="project" value="UniProtKB-KW"/>
</dbReference>
<evidence type="ECO:0000256" key="10">
    <source>
        <dbReference type="ARBA" id="ARBA00023136"/>
    </source>
</evidence>
<dbReference type="Gene3D" id="3.40.50.12280">
    <property type="match status" value="1"/>
</dbReference>
<keyword evidence="9" id="KW-0830">Ubiquinone</keyword>
<keyword evidence="4" id="KW-0874">Quinone</keyword>
<keyword evidence="14" id="KW-1185">Reference proteome</keyword>
<dbReference type="GO" id="GO:0009060">
    <property type="term" value="P:aerobic respiration"/>
    <property type="evidence" value="ECO:0007669"/>
    <property type="project" value="TreeGrafter"/>
</dbReference>
<keyword evidence="10" id="KW-0472">Membrane</keyword>
<keyword evidence="3 11" id="KW-0004">4Fe-4S</keyword>
<dbReference type="GO" id="GO:0015990">
    <property type="term" value="P:electron transport coupled proton transport"/>
    <property type="evidence" value="ECO:0007669"/>
    <property type="project" value="TreeGrafter"/>
</dbReference>
<evidence type="ECO:0000256" key="1">
    <source>
        <dbReference type="ARBA" id="ARBA00009173"/>
    </source>
</evidence>
<evidence type="ECO:0000256" key="5">
    <source>
        <dbReference type="ARBA" id="ARBA00022723"/>
    </source>
</evidence>
<accession>A0A2T5HCJ4</accession>
<gene>
    <name evidence="13" type="ORF">C8N42_11249</name>
</gene>
<organism evidence="13 14">
    <name type="scientific">Celeribacter persicus</name>
    <dbReference type="NCBI Taxonomy" id="1651082"/>
    <lineage>
        <taxon>Bacteria</taxon>
        <taxon>Pseudomonadati</taxon>
        <taxon>Pseudomonadota</taxon>
        <taxon>Alphaproteobacteria</taxon>
        <taxon>Rhodobacterales</taxon>
        <taxon>Roseobacteraceae</taxon>
        <taxon>Celeribacter</taxon>
    </lineage>
</organism>
<feature type="domain" description="NADH:ubiquinone oxidoreductase-like 20kDa subunit" evidence="12">
    <location>
        <begin position="79"/>
        <end position="189"/>
    </location>
</feature>
<evidence type="ECO:0000313" key="13">
    <source>
        <dbReference type="EMBL" id="PTQ69282.1"/>
    </source>
</evidence>
<keyword evidence="6 11" id="KW-0408">Iron</keyword>
<reference evidence="13 14" key="1">
    <citation type="submission" date="2018-04" db="EMBL/GenBank/DDBJ databases">
        <title>Genomic Encyclopedia of Archaeal and Bacterial Type Strains, Phase II (KMG-II): from individual species to whole genera.</title>
        <authorList>
            <person name="Goeker M."/>
        </authorList>
    </citation>
    <scope>NUCLEOTIDE SEQUENCE [LARGE SCALE GENOMIC DNA]</scope>
    <source>
        <strain evidence="13 14">DSM 100434</strain>
    </source>
</reference>
<dbReference type="Proteomes" id="UP000244077">
    <property type="component" value="Unassembled WGS sequence"/>
</dbReference>
<dbReference type="EMBL" id="QAOH01000012">
    <property type="protein sequence ID" value="PTQ69282.1"/>
    <property type="molecule type" value="Genomic_DNA"/>
</dbReference>
<keyword evidence="7 11" id="KW-0411">Iron-sulfur</keyword>
<dbReference type="InterPro" id="IPR006137">
    <property type="entry name" value="NADH_UbQ_OxRdtase-like_20kDa"/>
</dbReference>
<evidence type="ECO:0000256" key="4">
    <source>
        <dbReference type="ARBA" id="ARBA00022719"/>
    </source>
</evidence>
<dbReference type="PANTHER" id="PTHR11995">
    <property type="entry name" value="NADH DEHYDROGENASE"/>
    <property type="match status" value="1"/>
</dbReference>
<dbReference type="AlphaFoldDB" id="A0A2T5HCJ4"/>
<dbReference type="GO" id="GO:0008137">
    <property type="term" value="F:NADH dehydrogenase (ubiquinone) activity"/>
    <property type="evidence" value="ECO:0007669"/>
    <property type="project" value="InterPro"/>
</dbReference>
<evidence type="ECO:0000256" key="7">
    <source>
        <dbReference type="ARBA" id="ARBA00023014"/>
    </source>
</evidence>
<dbReference type="GO" id="GO:0048038">
    <property type="term" value="F:quinone binding"/>
    <property type="evidence" value="ECO:0007669"/>
    <property type="project" value="UniProtKB-KW"/>
</dbReference>